<accession>A0ACB0IRU1</accession>
<protein>
    <submittedName>
        <fullName evidence="1">Uncharacterized protein</fullName>
    </submittedName>
</protein>
<proteinExistence type="predicted"/>
<dbReference type="Proteomes" id="UP001177021">
    <property type="component" value="Unassembled WGS sequence"/>
</dbReference>
<dbReference type="EMBL" id="CASHSV030000002">
    <property type="protein sequence ID" value="CAJ2634651.1"/>
    <property type="molecule type" value="Genomic_DNA"/>
</dbReference>
<name>A0ACB0IRU1_TRIPR</name>
<evidence type="ECO:0000313" key="1">
    <source>
        <dbReference type="EMBL" id="CAJ2634651.1"/>
    </source>
</evidence>
<comment type="caution">
    <text evidence="1">The sequence shown here is derived from an EMBL/GenBank/DDBJ whole genome shotgun (WGS) entry which is preliminary data.</text>
</comment>
<reference evidence="1" key="1">
    <citation type="submission" date="2023-10" db="EMBL/GenBank/DDBJ databases">
        <authorList>
            <person name="Rodriguez Cubillos JULIANA M."/>
            <person name="De Vega J."/>
        </authorList>
    </citation>
    <scope>NUCLEOTIDE SEQUENCE</scope>
</reference>
<evidence type="ECO:0000313" key="2">
    <source>
        <dbReference type="Proteomes" id="UP001177021"/>
    </source>
</evidence>
<sequence>MANNILPKSLQEMSMDGDEPPSQYLDKGNSFGSKETSTLTPIPIRVLYMKVKSMIDYLLRNMSRSLNLEEGSFLDQFGKKSLLKARINFYPSCSRPDLVLGVKPHTDRPEITVVLQDKEVEGLQ</sequence>
<organism evidence="1 2">
    <name type="scientific">Trifolium pratense</name>
    <name type="common">Red clover</name>
    <dbReference type="NCBI Taxonomy" id="57577"/>
    <lineage>
        <taxon>Eukaryota</taxon>
        <taxon>Viridiplantae</taxon>
        <taxon>Streptophyta</taxon>
        <taxon>Embryophyta</taxon>
        <taxon>Tracheophyta</taxon>
        <taxon>Spermatophyta</taxon>
        <taxon>Magnoliopsida</taxon>
        <taxon>eudicotyledons</taxon>
        <taxon>Gunneridae</taxon>
        <taxon>Pentapetalae</taxon>
        <taxon>rosids</taxon>
        <taxon>fabids</taxon>
        <taxon>Fabales</taxon>
        <taxon>Fabaceae</taxon>
        <taxon>Papilionoideae</taxon>
        <taxon>50 kb inversion clade</taxon>
        <taxon>NPAAA clade</taxon>
        <taxon>Hologalegina</taxon>
        <taxon>IRL clade</taxon>
        <taxon>Trifolieae</taxon>
        <taxon>Trifolium</taxon>
    </lineage>
</organism>
<gene>
    <name evidence="1" type="ORF">MILVUS5_LOCUS5489</name>
</gene>
<keyword evidence="2" id="KW-1185">Reference proteome</keyword>